<evidence type="ECO:0000313" key="6">
    <source>
        <dbReference type="Proteomes" id="UP000318186"/>
    </source>
</evidence>
<name>A0A561V6Z1_9ACTN</name>
<keyword evidence="1 5" id="KW-0489">Methyltransferase</keyword>
<dbReference type="AlphaFoldDB" id="A0A561V6Z1"/>
<protein>
    <submittedName>
        <fullName evidence="5">Ubiquinone/menaquinone biosynthesis C-methylase UbiE</fullName>
    </submittedName>
</protein>
<evidence type="ECO:0000256" key="3">
    <source>
        <dbReference type="ARBA" id="ARBA00022691"/>
    </source>
</evidence>
<dbReference type="EMBL" id="VIWW01000001">
    <property type="protein sequence ID" value="TWG07381.1"/>
    <property type="molecule type" value="Genomic_DNA"/>
</dbReference>
<keyword evidence="3" id="KW-0949">S-adenosyl-L-methionine</keyword>
<keyword evidence="2" id="KW-0808">Transferase</keyword>
<organism evidence="5 6">
    <name type="scientific">Streptomyces brevispora</name>
    <dbReference type="NCBI Taxonomy" id="887462"/>
    <lineage>
        <taxon>Bacteria</taxon>
        <taxon>Bacillati</taxon>
        <taxon>Actinomycetota</taxon>
        <taxon>Actinomycetes</taxon>
        <taxon>Kitasatosporales</taxon>
        <taxon>Streptomycetaceae</taxon>
        <taxon>Streptomyces</taxon>
    </lineage>
</organism>
<comment type="caution">
    <text evidence="5">The sequence shown here is derived from an EMBL/GenBank/DDBJ whole genome shotgun (WGS) entry which is preliminary data.</text>
</comment>
<evidence type="ECO:0000259" key="4">
    <source>
        <dbReference type="Pfam" id="PF08241"/>
    </source>
</evidence>
<gene>
    <name evidence="5" type="ORF">FHX80_115886</name>
</gene>
<dbReference type="PANTHER" id="PTHR43464">
    <property type="entry name" value="METHYLTRANSFERASE"/>
    <property type="match status" value="1"/>
</dbReference>
<keyword evidence="5" id="KW-0830">Ubiquinone</keyword>
<dbReference type="PANTHER" id="PTHR43464:SF19">
    <property type="entry name" value="UBIQUINONE BIOSYNTHESIS O-METHYLTRANSFERASE, MITOCHONDRIAL"/>
    <property type="match status" value="1"/>
</dbReference>
<evidence type="ECO:0000256" key="2">
    <source>
        <dbReference type="ARBA" id="ARBA00022679"/>
    </source>
</evidence>
<dbReference type="GO" id="GO:0008757">
    <property type="term" value="F:S-adenosylmethionine-dependent methyltransferase activity"/>
    <property type="evidence" value="ECO:0007669"/>
    <property type="project" value="InterPro"/>
</dbReference>
<dbReference type="InterPro" id="IPR013216">
    <property type="entry name" value="Methyltransf_11"/>
</dbReference>
<proteinExistence type="predicted"/>
<reference evidence="5 6" key="1">
    <citation type="submission" date="2019-06" db="EMBL/GenBank/DDBJ databases">
        <title>Sequencing the genomes of 1000 actinobacteria strains.</title>
        <authorList>
            <person name="Klenk H.-P."/>
        </authorList>
    </citation>
    <scope>NUCLEOTIDE SEQUENCE [LARGE SCALE GENOMIC DNA]</scope>
    <source>
        <strain evidence="5 6">DSM 42059</strain>
    </source>
</reference>
<dbReference type="CDD" id="cd02440">
    <property type="entry name" value="AdoMet_MTases"/>
    <property type="match status" value="1"/>
</dbReference>
<dbReference type="Gene3D" id="3.40.50.150">
    <property type="entry name" value="Vaccinia Virus protein VP39"/>
    <property type="match status" value="1"/>
</dbReference>
<evidence type="ECO:0000313" key="5">
    <source>
        <dbReference type="EMBL" id="TWG07381.1"/>
    </source>
</evidence>
<dbReference type="Proteomes" id="UP000318186">
    <property type="component" value="Unassembled WGS sequence"/>
</dbReference>
<dbReference type="Pfam" id="PF08241">
    <property type="entry name" value="Methyltransf_11"/>
    <property type="match status" value="1"/>
</dbReference>
<evidence type="ECO:0000256" key="1">
    <source>
        <dbReference type="ARBA" id="ARBA00022603"/>
    </source>
</evidence>
<dbReference type="SUPFAM" id="SSF53335">
    <property type="entry name" value="S-adenosyl-L-methionine-dependent methyltransferases"/>
    <property type="match status" value="1"/>
</dbReference>
<sequence length="254" mass="27689">MTGRTLGCTKPLAVGSHRRDAVTMPAETAYHDEVGDYFAKNADTSPYNAHTDRPAMLALAGDVAGLKILDVGCGAGHYAAELLAGGAEVVGIDGSATLLSHARERLGDRAELRMHDAEKPLDFIGDASFDGVVCALMLHHIADRPRLLSDLRRVLRPGGWLLVSTTHPTADWRKFGGSYYAEDWVDLPLAGGPLAVHYQRMPLETFLNELLAAGFMLERLIEPRPTPGLRELDETAYNKLHQAPCFLAVRLLRP</sequence>
<feature type="domain" description="Methyltransferase type 11" evidence="4">
    <location>
        <begin position="69"/>
        <end position="163"/>
    </location>
</feature>
<dbReference type="InterPro" id="IPR029063">
    <property type="entry name" value="SAM-dependent_MTases_sf"/>
</dbReference>
<dbReference type="GO" id="GO:0032259">
    <property type="term" value="P:methylation"/>
    <property type="evidence" value="ECO:0007669"/>
    <property type="project" value="UniProtKB-KW"/>
</dbReference>
<accession>A0A561V6Z1</accession>